<evidence type="ECO:0000313" key="2">
    <source>
        <dbReference type="EMBL" id="MCD7457745.1"/>
    </source>
</evidence>
<evidence type="ECO:0000256" key="1">
    <source>
        <dbReference type="SAM" id="MobiDB-lite"/>
    </source>
</evidence>
<gene>
    <name evidence="2" type="ORF">HAX54_036047</name>
</gene>
<protein>
    <submittedName>
        <fullName evidence="2">Uncharacterized protein</fullName>
    </submittedName>
</protein>
<feature type="non-terminal residue" evidence="2">
    <location>
        <position position="1"/>
    </location>
</feature>
<feature type="compositionally biased region" description="Basic residues" evidence="1">
    <location>
        <begin position="120"/>
        <end position="139"/>
    </location>
</feature>
<feature type="compositionally biased region" description="Basic and acidic residues" evidence="1">
    <location>
        <begin position="94"/>
        <end position="110"/>
    </location>
</feature>
<proteinExistence type="predicted"/>
<dbReference type="EMBL" id="JACEIK010000475">
    <property type="protein sequence ID" value="MCD7457745.1"/>
    <property type="molecule type" value="Genomic_DNA"/>
</dbReference>
<evidence type="ECO:0000313" key="3">
    <source>
        <dbReference type="Proteomes" id="UP000823775"/>
    </source>
</evidence>
<comment type="caution">
    <text evidence="2">The sequence shown here is derived from an EMBL/GenBank/DDBJ whole genome shotgun (WGS) entry which is preliminary data.</text>
</comment>
<dbReference type="PANTHER" id="PTHR12785:SF13">
    <property type="entry name" value="SPLICING FACTOR 3B SUBUNIT 2-LIKE"/>
    <property type="match status" value="1"/>
</dbReference>
<feature type="region of interest" description="Disordered" evidence="1">
    <location>
        <begin position="1"/>
        <end position="21"/>
    </location>
</feature>
<sequence>TPTGVETPDVIDLRKQQRKEPEKPLYQVLEEKEEKIAPGTLLGTTHTYVINTGAQDKAGAKRVDLLKGQKSDRVDVTLAPEELELMDNVLPAKYEEAREEEKLRSQREDFSDMVAENEKKRKRKMQEKDGKSKKKDFKF</sequence>
<keyword evidence="3" id="KW-1185">Reference proteome</keyword>
<dbReference type="PANTHER" id="PTHR12785">
    <property type="entry name" value="SPLICING FACTOR 3B"/>
    <property type="match status" value="1"/>
</dbReference>
<dbReference type="InterPro" id="IPR052584">
    <property type="entry name" value="U2_snRNP_Complex_Component"/>
</dbReference>
<dbReference type="Proteomes" id="UP000823775">
    <property type="component" value="Unassembled WGS sequence"/>
</dbReference>
<name>A0ABS8SFQ9_DATST</name>
<accession>A0ABS8SFQ9</accession>
<feature type="region of interest" description="Disordered" evidence="1">
    <location>
        <begin position="94"/>
        <end position="139"/>
    </location>
</feature>
<reference evidence="2 3" key="1">
    <citation type="journal article" date="2021" name="BMC Genomics">
        <title>Datura genome reveals duplications of psychoactive alkaloid biosynthetic genes and high mutation rate following tissue culture.</title>
        <authorList>
            <person name="Rajewski A."/>
            <person name="Carter-House D."/>
            <person name="Stajich J."/>
            <person name="Litt A."/>
        </authorList>
    </citation>
    <scope>NUCLEOTIDE SEQUENCE [LARGE SCALE GENOMIC DNA]</scope>
    <source>
        <strain evidence="2">AR-01</strain>
    </source>
</reference>
<feature type="compositionally biased region" description="Basic and acidic residues" evidence="1">
    <location>
        <begin position="11"/>
        <end position="21"/>
    </location>
</feature>
<organism evidence="2 3">
    <name type="scientific">Datura stramonium</name>
    <name type="common">Jimsonweed</name>
    <name type="synonym">Common thornapple</name>
    <dbReference type="NCBI Taxonomy" id="4076"/>
    <lineage>
        <taxon>Eukaryota</taxon>
        <taxon>Viridiplantae</taxon>
        <taxon>Streptophyta</taxon>
        <taxon>Embryophyta</taxon>
        <taxon>Tracheophyta</taxon>
        <taxon>Spermatophyta</taxon>
        <taxon>Magnoliopsida</taxon>
        <taxon>eudicotyledons</taxon>
        <taxon>Gunneridae</taxon>
        <taxon>Pentapetalae</taxon>
        <taxon>asterids</taxon>
        <taxon>lamiids</taxon>
        <taxon>Solanales</taxon>
        <taxon>Solanaceae</taxon>
        <taxon>Solanoideae</taxon>
        <taxon>Datureae</taxon>
        <taxon>Datura</taxon>
    </lineage>
</organism>